<organism evidence="2 3">
    <name type="scientific">Sphingorhabdus contaminans</name>
    <dbReference type="NCBI Taxonomy" id="1343899"/>
    <lineage>
        <taxon>Bacteria</taxon>
        <taxon>Pseudomonadati</taxon>
        <taxon>Pseudomonadota</taxon>
        <taxon>Alphaproteobacteria</taxon>
        <taxon>Sphingomonadales</taxon>
        <taxon>Sphingomonadaceae</taxon>
        <taxon>Sphingorhabdus</taxon>
    </lineage>
</organism>
<evidence type="ECO:0000313" key="3">
    <source>
        <dbReference type="Proteomes" id="UP000320160"/>
    </source>
</evidence>
<dbReference type="SUPFAM" id="SSF53474">
    <property type="entry name" value="alpha/beta-Hydrolases"/>
    <property type="match status" value="1"/>
</dbReference>
<comment type="caution">
    <text evidence="2">The sequence shown here is derived from an EMBL/GenBank/DDBJ whole genome shotgun (WGS) entry which is preliminary data.</text>
</comment>
<keyword evidence="1" id="KW-0732">Signal</keyword>
<gene>
    <name evidence="2" type="ORF">FOM92_10860</name>
</gene>
<accession>A0A553WAH7</accession>
<dbReference type="InterPro" id="IPR029058">
    <property type="entry name" value="AB_hydrolase_fold"/>
</dbReference>
<feature type="signal peptide" evidence="1">
    <location>
        <begin position="1"/>
        <end position="23"/>
    </location>
</feature>
<keyword evidence="3" id="KW-1185">Reference proteome</keyword>
<dbReference type="OrthoDB" id="9794645at2"/>
<dbReference type="RefSeq" id="WP_143776890.1">
    <property type="nucleotide sequence ID" value="NZ_VKKU01000002.1"/>
</dbReference>
<dbReference type="Pfam" id="PF11288">
    <property type="entry name" value="DUF3089"/>
    <property type="match status" value="1"/>
</dbReference>
<evidence type="ECO:0000256" key="1">
    <source>
        <dbReference type="SAM" id="SignalP"/>
    </source>
</evidence>
<sequence length="365" mass="39815">MSIPNKMLSFGILLAALAPASPAQQTAPAFDSQEAPPVPDYRNPAAWAARPDAPGVSTAVPPGASKALKRKDVDVFYIHPTTYRTPDRWNQDIANNSVNDWTDTSVIRRQAALFNGCCRIYAPRYRQASFLATKDRLMQGDGGKAYALAYSDVERAFDYFIEHENKGRPFIIAGHSQGAEMTMRLLRNRIDGQKVQKRMVAAYVIGLDITEGAFGRTFKSLVPCDRPDQSGCVLAWNAVTTDADLAMLRRFAGTRYAHEYGTDEGRTPLCVNPLTFDRKKPAAIASASKGAVPGGAGEGALKPLVPASVAAECKDGFLVTKADPALGLEPLPGGSLHYHEFGLFYADIRGNVMQRIKAWSRAHRR</sequence>
<dbReference type="InterPro" id="IPR021440">
    <property type="entry name" value="DUF3089"/>
</dbReference>
<dbReference type="Proteomes" id="UP000320160">
    <property type="component" value="Unassembled WGS sequence"/>
</dbReference>
<protein>
    <submittedName>
        <fullName evidence="2">DUF3089 domain-containing protein</fullName>
    </submittedName>
</protein>
<feature type="chain" id="PRO_5021778068" evidence="1">
    <location>
        <begin position="24"/>
        <end position="365"/>
    </location>
</feature>
<evidence type="ECO:0000313" key="2">
    <source>
        <dbReference type="EMBL" id="TSB01672.1"/>
    </source>
</evidence>
<proteinExistence type="predicted"/>
<dbReference type="EMBL" id="VKKU01000002">
    <property type="protein sequence ID" value="TSB01672.1"/>
    <property type="molecule type" value="Genomic_DNA"/>
</dbReference>
<dbReference type="AlphaFoldDB" id="A0A553WAH7"/>
<name>A0A553WAH7_9SPHN</name>
<reference evidence="2 3" key="1">
    <citation type="submission" date="2019-07" db="EMBL/GenBank/DDBJ databases">
        <authorList>
            <person name="Park M."/>
        </authorList>
    </citation>
    <scope>NUCLEOTIDE SEQUENCE [LARGE SCALE GENOMIC DNA]</scope>
    <source>
        <strain evidence="2 3">KCTC32445</strain>
    </source>
</reference>